<keyword evidence="2" id="KW-1185">Reference proteome</keyword>
<feature type="non-terminal residue" evidence="1">
    <location>
        <position position="60"/>
    </location>
</feature>
<accession>A0A6A7A738</accession>
<sequence length="60" mass="7348">MCKETHLRFRPCAHTRFHRWDYCSVIIPSHRLPDTGYACRRYKLKYKDEQDNSNCLDCLR</sequence>
<evidence type="ECO:0000313" key="1">
    <source>
        <dbReference type="EMBL" id="KAF2828996.1"/>
    </source>
</evidence>
<dbReference type="EMBL" id="MU006221">
    <property type="protein sequence ID" value="KAF2828996.1"/>
    <property type="molecule type" value="Genomic_DNA"/>
</dbReference>
<evidence type="ECO:0000313" key="2">
    <source>
        <dbReference type="Proteomes" id="UP000799424"/>
    </source>
</evidence>
<reference evidence="1" key="1">
    <citation type="journal article" date="2020" name="Stud. Mycol.">
        <title>101 Dothideomycetes genomes: a test case for predicting lifestyles and emergence of pathogens.</title>
        <authorList>
            <person name="Haridas S."/>
            <person name="Albert R."/>
            <person name="Binder M."/>
            <person name="Bloem J."/>
            <person name="Labutti K."/>
            <person name="Salamov A."/>
            <person name="Andreopoulos B."/>
            <person name="Baker S."/>
            <person name="Barry K."/>
            <person name="Bills G."/>
            <person name="Bluhm B."/>
            <person name="Cannon C."/>
            <person name="Castanera R."/>
            <person name="Culley D."/>
            <person name="Daum C."/>
            <person name="Ezra D."/>
            <person name="Gonzalez J."/>
            <person name="Henrissat B."/>
            <person name="Kuo A."/>
            <person name="Liang C."/>
            <person name="Lipzen A."/>
            <person name="Lutzoni F."/>
            <person name="Magnuson J."/>
            <person name="Mondo S."/>
            <person name="Nolan M."/>
            <person name="Ohm R."/>
            <person name="Pangilinan J."/>
            <person name="Park H.-J."/>
            <person name="Ramirez L."/>
            <person name="Alfaro M."/>
            <person name="Sun H."/>
            <person name="Tritt A."/>
            <person name="Yoshinaga Y."/>
            <person name="Zwiers L.-H."/>
            <person name="Turgeon B."/>
            <person name="Goodwin S."/>
            <person name="Spatafora J."/>
            <person name="Crous P."/>
            <person name="Grigoriev I."/>
        </authorList>
    </citation>
    <scope>NUCLEOTIDE SEQUENCE</scope>
    <source>
        <strain evidence="1">CBS 113818</strain>
    </source>
</reference>
<proteinExistence type="predicted"/>
<organism evidence="1 2">
    <name type="scientific">Ophiobolus disseminans</name>
    <dbReference type="NCBI Taxonomy" id="1469910"/>
    <lineage>
        <taxon>Eukaryota</taxon>
        <taxon>Fungi</taxon>
        <taxon>Dikarya</taxon>
        <taxon>Ascomycota</taxon>
        <taxon>Pezizomycotina</taxon>
        <taxon>Dothideomycetes</taxon>
        <taxon>Pleosporomycetidae</taxon>
        <taxon>Pleosporales</taxon>
        <taxon>Pleosporineae</taxon>
        <taxon>Phaeosphaeriaceae</taxon>
        <taxon>Ophiobolus</taxon>
    </lineage>
</organism>
<gene>
    <name evidence="1" type="ORF">CC86DRAFT_266172</name>
</gene>
<name>A0A6A7A738_9PLEO</name>
<protein>
    <submittedName>
        <fullName evidence="1">Uncharacterized protein</fullName>
    </submittedName>
</protein>
<dbReference type="Proteomes" id="UP000799424">
    <property type="component" value="Unassembled WGS sequence"/>
</dbReference>
<dbReference type="OrthoDB" id="3869073at2759"/>
<dbReference type="AlphaFoldDB" id="A0A6A7A738"/>